<dbReference type="OrthoDB" id="4557493at2"/>
<evidence type="ECO:0000256" key="1">
    <source>
        <dbReference type="SAM" id="Phobius"/>
    </source>
</evidence>
<gene>
    <name evidence="2" type="ORF">BU204_30910</name>
</gene>
<keyword evidence="1" id="KW-1133">Transmembrane helix</keyword>
<keyword evidence="1" id="KW-0472">Membrane</keyword>
<comment type="caution">
    <text evidence="2">The sequence shown here is derived from an EMBL/GenBank/DDBJ whole genome shotgun (WGS) entry which is preliminary data.</text>
</comment>
<name>A0A1Q8C936_9PSEU</name>
<dbReference type="RefSeq" id="WP_075129359.1">
    <property type="nucleotide sequence ID" value="NZ_MSIE01000071.1"/>
</dbReference>
<proteinExistence type="predicted"/>
<evidence type="ECO:0000313" key="2">
    <source>
        <dbReference type="EMBL" id="OLF10857.1"/>
    </source>
</evidence>
<keyword evidence="3" id="KW-1185">Reference proteome</keyword>
<protein>
    <submittedName>
        <fullName evidence="2">Uncharacterized protein</fullName>
    </submittedName>
</protein>
<evidence type="ECO:0000313" key="3">
    <source>
        <dbReference type="Proteomes" id="UP000185596"/>
    </source>
</evidence>
<dbReference type="Proteomes" id="UP000185596">
    <property type="component" value="Unassembled WGS sequence"/>
</dbReference>
<feature type="transmembrane region" description="Helical" evidence="1">
    <location>
        <begin position="6"/>
        <end position="25"/>
    </location>
</feature>
<dbReference type="EMBL" id="MSIE01000071">
    <property type="protein sequence ID" value="OLF10857.1"/>
    <property type="molecule type" value="Genomic_DNA"/>
</dbReference>
<sequence length="155" mass="17213">MDGLLTSIIAVVGTLSGSGLTYLFGRLTARRAEQVARDERLRQERIAAYAAFAGAMTELRQAVITRWFAQQRDPDGQDTRAAWIEADKRGAAADHARFQVQLLTDDAELLRLADTAFEPITAVDEAAERSQLRMCEDRSQEILTAFIRTASRQLG</sequence>
<accession>A0A1Q8C936</accession>
<keyword evidence="1" id="KW-0812">Transmembrane</keyword>
<dbReference type="AlphaFoldDB" id="A0A1Q8C936"/>
<organism evidence="2 3">
    <name type="scientific">Actinophytocola xanthii</name>
    <dbReference type="NCBI Taxonomy" id="1912961"/>
    <lineage>
        <taxon>Bacteria</taxon>
        <taxon>Bacillati</taxon>
        <taxon>Actinomycetota</taxon>
        <taxon>Actinomycetes</taxon>
        <taxon>Pseudonocardiales</taxon>
        <taxon>Pseudonocardiaceae</taxon>
    </lineage>
</organism>
<reference evidence="2 3" key="1">
    <citation type="submission" date="2016-12" db="EMBL/GenBank/DDBJ databases">
        <title>The draft genome sequence of Actinophytocola sp. 11-183.</title>
        <authorList>
            <person name="Wang W."/>
            <person name="Yuan L."/>
        </authorList>
    </citation>
    <scope>NUCLEOTIDE SEQUENCE [LARGE SCALE GENOMIC DNA]</scope>
    <source>
        <strain evidence="2 3">11-183</strain>
    </source>
</reference>